<accession>A0A8S5T1L1</accession>
<feature type="region of interest" description="Disordered" evidence="1">
    <location>
        <begin position="75"/>
        <end position="127"/>
    </location>
</feature>
<dbReference type="EMBL" id="BK032724">
    <property type="protein sequence ID" value="DAF56915.1"/>
    <property type="molecule type" value="Genomic_DNA"/>
</dbReference>
<reference evidence="2" key="1">
    <citation type="journal article" date="2021" name="Proc. Natl. Acad. Sci. U.S.A.">
        <title>A Catalog of Tens of Thousands of Viruses from Human Metagenomes Reveals Hidden Associations with Chronic Diseases.</title>
        <authorList>
            <person name="Tisza M.J."/>
            <person name="Buck C.B."/>
        </authorList>
    </citation>
    <scope>NUCLEOTIDE SEQUENCE</scope>
    <source>
        <strain evidence="2">CtiJm4</strain>
    </source>
</reference>
<evidence type="ECO:0000313" key="2">
    <source>
        <dbReference type="EMBL" id="DAF56915.1"/>
    </source>
</evidence>
<sequence length="127" mass="13554">MNKPIIAIFCAGNLPTKEETAIINSLAHLPCVILNAETYTPQESLIVDAVIGVVPEHLKHLPDPDTVIAQYEEYLENTGNNVGGNPPVPPEPPKDDEKGEDNANNADGEPPKATNAFGTPPIPPKDN</sequence>
<feature type="compositionally biased region" description="Basic and acidic residues" evidence="1">
    <location>
        <begin position="92"/>
        <end position="101"/>
    </location>
</feature>
<protein>
    <submittedName>
        <fullName evidence="2">Protein-export protein SecB, Alkaline phosphatase chaperone, CHAPERONE-HYDROLASE complex</fullName>
    </submittedName>
</protein>
<evidence type="ECO:0000256" key="1">
    <source>
        <dbReference type="SAM" id="MobiDB-lite"/>
    </source>
</evidence>
<name>A0A8S5T1L1_9CAUD</name>
<proteinExistence type="predicted"/>
<organism evidence="2">
    <name type="scientific">Siphoviridae sp. ctiJm4</name>
    <dbReference type="NCBI Taxonomy" id="2827916"/>
    <lineage>
        <taxon>Viruses</taxon>
        <taxon>Duplodnaviria</taxon>
        <taxon>Heunggongvirae</taxon>
        <taxon>Uroviricota</taxon>
        <taxon>Caudoviricetes</taxon>
    </lineage>
</organism>